<evidence type="ECO:0000256" key="2">
    <source>
        <dbReference type="ARBA" id="ARBA00023012"/>
    </source>
</evidence>
<dbReference type="InterPro" id="IPR001789">
    <property type="entry name" value="Sig_transdc_resp-reg_receiver"/>
</dbReference>
<dbReference type="InterPro" id="IPR011006">
    <property type="entry name" value="CheY-like_superfamily"/>
</dbReference>
<proteinExistence type="predicted"/>
<evidence type="ECO:0000259" key="9">
    <source>
        <dbReference type="PROSITE" id="PS51755"/>
    </source>
</evidence>
<keyword evidence="4 7" id="KW-0238">DNA-binding</keyword>
<dbReference type="GO" id="GO:0006355">
    <property type="term" value="P:regulation of DNA-templated transcription"/>
    <property type="evidence" value="ECO:0007669"/>
    <property type="project" value="InterPro"/>
</dbReference>
<dbReference type="PANTHER" id="PTHR48111">
    <property type="entry name" value="REGULATOR OF RPOS"/>
    <property type="match status" value="1"/>
</dbReference>
<dbReference type="eggNOG" id="COG0745">
    <property type="taxonomic scope" value="Bacteria"/>
</dbReference>
<dbReference type="EMBL" id="CP004025">
    <property type="protein sequence ID" value="AGC41924.1"/>
    <property type="molecule type" value="Genomic_DNA"/>
</dbReference>
<dbReference type="SMART" id="SM00862">
    <property type="entry name" value="Trans_reg_C"/>
    <property type="match status" value="1"/>
</dbReference>
<feature type="DNA-binding region" description="OmpR/PhoB-type" evidence="7">
    <location>
        <begin position="131"/>
        <end position="231"/>
    </location>
</feature>
<dbReference type="GO" id="GO:0000976">
    <property type="term" value="F:transcription cis-regulatory region binding"/>
    <property type="evidence" value="ECO:0007669"/>
    <property type="project" value="TreeGrafter"/>
</dbReference>
<organism evidence="10 11">
    <name type="scientific">Myxococcus stipitatus (strain DSM 14675 / JCM 12634 / Mx s8)</name>
    <dbReference type="NCBI Taxonomy" id="1278073"/>
    <lineage>
        <taxon>Bacteria</taxon>
        <taxon>Pseudomonadati</taxon>
        <taxon>Myxococcota</taxon>
        <taxon>Myxococcia</taxon>
        <taxon>Myxococcales</taxon>
        <taxon>Cystobacterineae</taxon>
        <taxon>Myxococcaceae</taxon>
        <taxon>Myxococcus</taxon>
    </lineage>
</organism>
<evidence type="ECO:0000256" key="5">
    <source>
        <dbReference type="ARBA" id="ARBA00023163"/>
    </source>
</evidence>
<reference evidence="10 11" key="1">
    <citation type="journal article" date="2013" name="Genome Announc.">
        <title>Complete genome sequence of Myxococcus stipitatus strain DSM 14675, a fruiting myxobacterium.</title>
        <authorList>
            <person name="Huntley S."/>
            <person name="Kneip S."/>
            <person name="Treuner-Lange A."/>
            <person name="Sogaard-Andersen L."/>
        </authorList>
    </citation>
    <scope>NUCLEOTIDE SEQUENCE [LARGE SCALE GENOMIC DNA]</scope>
    <source>
        <strain evidence="11">DSM 14675 / JCM 12634 / Mx s8</strain>
    </source>
</reference>
<dbReference type="Gene3D" id="3.40.50.2300">
    <property type="match status" value="1"/>
</dbReference>
<gene>
    <name evidence="10" type="ordered locus">MYSTI_00574</name>
</gene>
<dbReference type="InterPro" id="IPR036388">
    <property type="entry name" value="WH-like_DNA-bd_sf"/>
</dbReference>
<evidence type="ECO:0000256" key="3">
    <source>
        <dbReference type="ARBA" id="ARBA00023015"/>
    </source>
</evidence>
<evidence type="ECO:0000256" key="4">
    <source>
        <dbReference type="ARBA" id="ARBA00023125"/>
    </source>
</evidence>
<dbReference type="GO" id="GO:0032993">
    <property type="term" value="C:protein-DNA complex"/>
    <property type="evidence" value="ECO:0007669"/>
    <property type="project" value="TreeGrafter"/>
</dbReference>
<accession>L7U664</accession>
<dbReference type="STRING" id="1278073.MYSTI_00574"/>
<keyword evidence="5" id="KW-0804">Transcription</keyword>
<dbReference type="SMART" id="SM00448">
    <property type="entry name" value="REC"/>
    <property type="match status" value="1"/>
</dbReference>
<evidence type="ECO:0000256" key="1">
    <source>
        <dbReference type="ARBA" id="ARBA00022553"/>
    </source>
</evidence>
<feature type="modified residue" description="4-aspartylphosphate" evidence="6">
    <location>
        <position position="56"/>
    </location>
</feature>
<dbReference type="SUPFAM" id="SSF52172">
    <property type="entry name" value="CheY-like"/>
    <property type="match status" value="1"/>
</dbReference>
<dbReference type="HOGENOM" id="CLU_000445_30_4_7"/>
<dbReference type="GO" id="GO:0005829">
    <property type="term" value="C:cytosol"/>
    <property type="evidence" value="ECO:0007669"/>
    <property type="project" value="TreeGrafter"/>
</dbReference>
<dbReference type="Pfam" id="PF00072">
    <property type="entry name" value="Response_reg"/>
    <property type="match status" value="1"/>
</dbReference>
<keyword evidence="3" id="KW-0805">Transcription regulation</keyword>
<keyword evidence="11" id="KW-1185">Reference proteome</keyword>
<dbReference type="Gene3D" id="1.10.10.10">
    <property type="entry name" value="Winged helix-like DNA-binding domain superfamily/Winged helix DNA-binding domain"/>
    <property type="match status" value="1"/>
</dbReference>
<dbReference type="InterPro" id="IPR039420">
    <property type="entry name" value="WalR-like"/>
</dbReference>
<feature type="domain" description="Response regulatory" evidence="8">
    <location>
        <begin position="7"/>
        <end position="120"/>
    </location>
</feature>
<protein>
    <submittedName>
        <fullName evidence="10">DNA-binding response regulator</fullName>
    </submittedName>
</protein>
<dbReference type="InterPro" id="IPR001867">
    <property type="entry name" value="OmpR/PhoB-type_DNA-bd"/>
</dbReference>
<dbReference type="PATRIC" id="fig|1278073.3.peg.597"/>
<dbReference type="OrthoDB" id="9793321at2"/>
<feature type="domain" description="OmpR/PhoB-type" evidence="9">
    <location>
        <begin position="131"/>
        <end position="231"/>
    </location>
</feature>
<dbReference type="CDD" id="cd17574">
    <property type="entry name" value="REC_OmpR"/>
    <property type="match status" value="1"/>
</dbReference>
<keyword evidence="1 6" id="KW-0597">Phosphoprotein</keyword>
<dbReference type="KEGG" id="msd:MYSTI_00574"/>
<dbReference type="SUPFAM" id="SSF46894">
    <property type="entry name" value="C-terminal effector domain of the bipartite response regulators"/>
    <property type="match status" value="1"/>
</dbReference>
<evidence type="ECO:0000256" key="7">
    <source>
        <dbReference type="PROSITE-ProRule" id="PRU01091"/>
    </source>
</evidence>
<dbReference type="GO" id="GO:0000156">
    <property type="term" value="F:phosphorelay response regulator activity"/>
    <property type="evidence" value="ECO:0007669"/>
    <property type="project" value="TreeGrafter"/>
</dbReference>
<dbReference type="Proteomes" id="UP000011131">
    <property type="component" value="Chromosome"/>
</dbReference>
<dbReference type="PROSITE" id="PS50110">
    <property type="entry name" value="RESPONSE_REGULATORY"/>
    <property type="match status" value="1"/>
</dbReference>
<dbReference type="AlphaFoldDB" id="L7U664"/>
<evidence type="ECO:0000256" key="6">
    <source>
        <dbReference type="PROSITE-ProRule" id="PRU00169"/>
    </source>
</evidence>
<dbReference type="RefSeq" id="WP_015346187.1">
    <property type="nucleotide sequence ID" value="NC_020126.1"/>
</dbReference>
<dbReference type="PANTHER" id="PTHR48111:SF4">
    <property type="entry name" value="DNA-BINDING DUAL TRANSCRIPTIONAL REGULATOR OMPR"/>
    <property type="match status" value="1"/>
</dbReference>
<dbReference type="Pfam" id="PF00486">
    <property type="entry name" value="Trans_reg_C"/>
    <property type="match status" value="1"/>
</dbReference>
<evidence type="ECO:0000313" key="11">
    <source>
        <dbReference type="Proteomes" id="UP000011131"/>
    </source>
</evidence>
<dbReference type="PROSITE" id="PS51755">
    <property type="entry name" value="OMPR_PHOB"/>
    <property type="match status" value="1"/>
</dbReference>
<dbReference type="InterPro" id="IPR016032">
    <property type="entry name" value="Sig_transdc_resp-reg_C-effctor"/>
</dbReference>
<sequence length="235" mass="26026">MNSPPIDVLLIEDDSHLARLTAEYLERFGVRTCVARDGELGLQEASRRSFDAILIDIMLPRKDGLTVCRELRARSAVPILMLTARGEEADRVMGLELGADDYLAKPFSSRELLARIQALVRRSRGHLGPSREVLRVGELTLDRAAMKATLKGQALPLTQHEFALLLGLAERAGRVLSREQLLELAKHGGVDGPVDRAIDVHVSRLRQKLGDDARNPRLLKTVRGVGYVLERGDET</sequence>
<evidence type="ECO:0000259" key="8">
    <source>
        <dbReference type="PROSITE" id="PS50110"/>
    </source>
</evidence>
<dbReference type="Gene3D" id="6.10.250.690">
    <property type="match status" value="1"/>
</dbReference>
<dbReference type="CDD" id="cd00383">
    <property type="entry name" value="trans_reg_C"/>
    <property type="match status" value="1"/>
</dbReference>
<evidence type="ECO:0000313" key="10">
    <source>
        <dbReference type="EMBL" id="AGC41924.1"/>
    </source>
</evidence>
<keyword evidence="2" id="KW-0902">Two-component regulatory system</keyword>
<name>L7U664_MYXSD</name>